<sequence>MEELPTQREDKRRRMEEEDEIKIIRSKNLELIRDLGSGPGYSLHAGRNRSRAVIVKVFHRGPTGRQQLDSTVALSNELMHPNVLRIGGISSPGSSLHFIVYENGHCKNAEGPLAAALKDDLHRSITLGFKMIAEISAGMNHLCMQGLSLVSMGADNFDILLDVDDRFLMSINPHRSDEIETTESEDAENTWTLFNALCRKTLTAANRVLHNEEINRDPAILDAVSPNSDSEDLAGSLSKFGPGSTPRTKNIQEEKVPSSVPPRREYVWRTLDRGQQSLAMVARRLALDLDLGISRLHRLTQMNGRNAHRCPGYVREEITLATTTLDSAVVAHDTPSPFEICSVCREMVGPHETFWCLCGDFEPGSQNTIKCQACKLWSHSDCVGNPQKEFICQLCWLLPSLNSRSDSNNVKKIGYLALFQMHMQKSDALVEWVYSDQHPFGHSYEAGVDRFADANKQRPVWSVQVLVDGEVYGRGHGHKKKVAKNEAAKQGLIRMDVAV</sequence>
<evidence type="ECO:0000256" key="1">
    <source>
        <dbReference type="PROSITE-ProRule" id="PRU00266"/>
    </source>
</evidence>
<accession>A0A8H6Y4S3</accession>
<dbReference type="Proteomes" id="UP000620124">
    <property type="component" value="Unassembled WGS sequence"/>
</dbReference>
<dbReference type="AlphaFoldDB" id="A0A8H6Y4S3"/>
<dbReference type="SUPFAM" id="SSF54768">
    <property type="entry name" value="dsRNA-binding domain-like"/>
    <property type="match status" value="1"/>
</dbReference>
<organism evidence="4 5">
    <name type="scientific">Mycena venus</name>
    <dbReference type="NCBI Taxonomy" id="2733690"/>
    <lineage>
        <taxon>Eukaryota</taxon>
        <taxon>Fungi</taxon>
        <taxon>Dikarya</taxon>
        <taxon>Basidiomycota</taxon>
        <taxon>Agaricomycotina</taxon>
        <taxon>Agaricomycetes</taxon>
        <taxon>Agaricomycetidae</taxon>
        <taxon>Agaricales</taxon>
        <taxon>Marasmiineae</taxon>
        <taxon>Mycenaceae</taxon>
        <taxon>Mycena</taxon>
    </lineage>
</organism>
<feature type="domain" description="DRBM" evidence="3">
    <location>
        <begin position="424"/>
        <end position="497"/>
    </location>
</feature>
<feature type="region of interest" description="Disordered" evidence="2">
    <location>
        <begin position="222"/>
        <end position="258"/>
    </location>
</feature>
<dbReference type="SUPFAM" id="SSF57903">
    <property type="entry name" value="FYVE/PHD zinc finger"/>
    <property type="match status" value="1"/>
</dbReference>
<evidence type="ECO:0000256" key="2">
    <source>
        <dbReference type="SAM" id="MobiDB-lite"/>
    </source>
</evidence>
<evidence type="ECO:0000259" key="3">
    <source>
        <dbReference type="PROSITE" id="PS50137"/>
    </source>
</evidence>
<dbReference type="Gene3D" id="3.30.160.20">
    <property type="match status" value="1"/>
</dbReference>
<dbReference type="PROSITE" id="PS50137">
    <property type="entry name" value="DS_RBD"/>
    <property type="match status" value="1"/>
</dbReference>
<comment type="caution">
    <text evidence="4">The sequence shown here is derived from an EMBL/GenBank/DDBJ whole genome shotgun (WGS) entry which is preliminary data.</text>
</comment>
<dbReference type="Gene3D" id="1.10.510.10">
    <property type="entry name" value="Transferase(Phosphotransferase) domain 1"/>
    <property type="match status" value="1"/>
</dbReference>
<evidence type="ECO:0000313" key="4">
    <source>
        <dbReference type="EMBL" id="KAF7352201.1"/>
    </source>
</evidence>
<dbReference type="InterPro" id="IPR011009">
    <property type="entry name" value="Kinase-like_dom_sf"/>
</dbReference>
<gene>
    <name evidence="4" type="ORF">MVEN_01183400</name>
</gene>
<dbReference type="Pfam" id="PF00035">
    <property type="entry name" value="dsrm"/>
    <property type="match status" value="1"/>
</dbReference>
<dbReference type="InterPro" id="IPR011011">
    <property type="entry name" value="Znf_FYVE_PHD"/>
</dbReference>
<dbReference type="EMBL" id="JACAZI010000009">
    <property type="protein sequence ID" value="KAF7352201.1"/>
    <property type="molecule type" value="Genomic_DNA"/>
</dbReference>
<keyword evidence="1" id="KW-0694">RNA-binding</keyword>
<dbReference type="GO" id="GO:0003723">
    <property type="term" value="F:RNA binding"/>
    <property type="evidence" value="ECO:0007669"/>
    <property type="project" value="UniProtKB-UniRule"/>
</dbReference>
<dbReference type="OrthoDB" id="3026831at2759"/>
<evidence type="ECO:0000313" key="5">
    <source>
        <dbReference type="Proteomes" id="UP000620124"/>
    </source>
</evidence>
<dbReference type="InterPro" id="IPR014720">
    <property type="entry name" value="dsRBD_dom"/>
</dbReference>
<proteinExistence type="predicted"/>
<reference evidence="4" key="1">
    <citation type="submission" date="2020-05" db="EMBL/GenBank/DDBJ databases">
        <title>Mycena genomes resolve the evolution of fungal bioluminescence.</title>
        <authorList>
            <person name="Tsai I.J."/>
        </authorList>
    </citation>
    <scope>NUCLEOTIDE SEQUENCE</scope>
    <source>
        <strain evidence="4">CCC161011</strain>
    </source>
</reference>
<dbReference type="Gene3D" id="3.30.40.10">
    <property type="entry name" value="Zinc/RING finger domain, C3HC4 (zinc finger)"/>
    <property type="match status" value="1"/>
</dbReference>
<keyword evidence="5" id="KW-1185">Reference proteome</keyword>
<name>A0A8H6Y4S3_9AGAR</name>
<dbReference type="InterPro" id="IPR013083">
    <property type="entry name" value="Znf_RING/FYVE/PHD"/>
</dbReference>
<protein>
    <recommendedName>
        <fullName evidence="3">DRBM domain-containing protein</fullName>
    </recommendedName>
</protein>
<dbReference type="SUPFAM" id="SSF56112">
    <property type="entry name" value="Protein kinase-like (PK-like)"/>
    <property type="match status" value="1"/>
</dbReference>